<dbReference type="PROSITE" id="PS51257">
    <property type="entry name" value="PROKAR_LIPOPROTEIN"/>
    <property type="match status" value="1"/>
</dbReference>
<feature type="region of interest" description="Disordered" evidence="1">
    <location>
        <begin position="20"/>
        <end position="43"/>
    </location>
</feature>
<evidence type="ECO:0000313" key="2">
    <source>
        <dbReference type="EMBL" id="BBI20075.1"/>
    </source>
</evidence>
<dbReference type="RefSeq" id="WP_130586074.1">
    <property type="nucleotide sequence ID" value="NZ_AP019389.1"/>
</dbReference>
<organism evidence="2 3">
    <name type="scientific">Qipengyuania flava</name>
    <dbReference type="NCBI Taxonomy" id="192812"/>
    <lineage>
        <taxon>Bacteria</taxon>
        <taxon>Pseudomonadati</taxon>
        <taxon>Pseudomonadota</taxon>
        <taxon>Alphaproteobacteria</taxon>
        <taxon>Sphingomonadales</taxon>
        <taxon>Erythrobacteraceae</taxon>
        <taxon>Qipengyuania</taxon>
    </lineage>
</organism>
<dbReference type="Proteomes" id="UP000290057">
    <property type="component" value="Chromosome"/>
</dbReference>
<evidence type="ECO:0000313" key="3">
    <source>
        <dbReference type="Proteomes" id="UP000290057"/>
    </source>
</evidence>
<feature type="region of interest" description="Disordered" evidence="1">
    <location>
        <begin position="56"/>
        <end position="107"/>
    </location>
</feature>
<keyword evidence="3" id="KW-1185">Reference proteome</keyword>
<name>A0A3T1CGG5_9SPHN</name>
<evidence type="ECO:0000256" key="1">
    <source>
        <dbReference type="SAM" id="MobiDB-lite"/>
    </source>
</evidence>
<protein>
    <submittedName>
        <fullName evidence="2">Uncharacterized protein</fullName>
    </submittedName>
</protein>
<gene>
    <name evidence="2" type="ORF">EKJ_09220</name>
</gene>
<sequence>MIFRPLKILLPGAALLAACGGETPSEETPVEEGRDAQGEVVGGTISDAMIPIDRLRSQSPAVRPAPRSGTAQTVDTTAEPEEEPAAEPQTEGADAAEPQTDVPVMEP</sequence>
<dbReference type="AlphaFoldDB" id="A0A3T1CGG5"/>
<accession>A0A3T1CGG5</accession>
<reference evidence="2 3" key="1">
    <citation type="submission" date="2019-01" db="EMBL/GenBank/DDBJ databases">
        <title>Complete genome sequence of Erythrobacter flavus KJ5.</title>
        <authorList>
            <person name="Kanesaki Y."/>
            <person name="Brotosudarmo T."/>
            <person name="Moriuchi R."/>
            <person name="Awai K."/>
        </authorList>
    </citation>
    <scope>NUCLEOTIDE SEQUENCE [LARGE SCALE GENOMIC DNA]</scope>
    <source>
        <strain evidence="2 3">KJ5</strain>
    </source>
</reference>
<proteinExistence type="predicted"/>
<dbReference type="EMBL" id="AP019389">
    <property type="protein sequence ID" value="BBI20075.1"/>
    <property type="molecule type" value="Genomic_DNA"/>
</dbReference>